<feature type="transmembrane region" description="Helical" evidence="1">
    <location>
        <begin position="191"/>
        <end position="210"/>
    </location>
</feature>
<keyword evidence="1" id="KW-0472">Membrane</keyword>
<gene>
    <name evidence="2" type="ORF">M670_01399</name>
</gene>
<evidence type="ECO:0000313" key="3">
    <source>
        <dbReference type="Proteomes" id="UP000027936"/>
    </source>
</evidence>
<proteinExistence type="predicted"/>
<feature type="transmembrane region" description="Helical" evidence="1">
    <location>
        <begin position="435"/>
        <end position="455"/>
    </location>
</feature>
<feature type="transmembrane region" description="Helical" evidence="1">
    <location>
        <begin position="317"/>
        <end position="335"/>
    </location>
</feature>
<dbReference type="OrthoDB" id="2356989at2"/>
<dbReference type="EMBL" id="JJRY01000003">
    <property type="protein sequence ID" value="KEF39622.1"/>
    <property type="molecule type" value="Genomic_DNA"/>
</dbReference>
<dbReference type="AlphaFoldDB" id="A0A072NQZ0"/>
<evidence type="ECO:0000256" key="1">
    <source>
        <dbReference type="SAM" id="Phobius"/>
    </source>
</evidence>
<dbReference type="PATRIC" id="fig|1348973.3.peg.1367"/>
<comment type="caution">
    <text evidence="2">The sequence shown here is derived from an EMBL/GenBank/DDBJ whole genome shotgun (WGS) entry which is preliminary data.</text>
</comment>
<sequence>MRYLNLILDEISTWKWVVFILILFPYAWKIRVAKESFSLDFAKSMNQWDIILEILSDPYFIFYFVLPLWLFFSSQIIKQEWEYTVHIRLRNLTKWIIHTLICISPLLLVLHFFWIIISLLVTVGIPLEDSWSGNGSDINIPLNYLVQPFKDSGISPWAILIIQPVLLSLFFTLLHVIMATFFIIVPKKRAIAVMSIFLYTYSIVSFKLFSPDMLWGKLENYMILSFAYGAFNSIVTPFLVIIIVVIFCFLLVFLFQRSQFHIVKEFTAHHFPTISYILLCIIGIVTPIVRADFLTVWDRQYYQFFGVSEDGFSITVYFYYCIVFMGLVYLFRLYLTPLLDGLIYYQLIRYTSLYRWFFQLIGKMIVVVISFLLLLTSVTIIIGYLQGQSLDLQISVSQKVTLSHLGYHFFVNGFLQILNYVLIIFIVIWIYKEAIYSLIALGALIVAGLPMINVYKCLPSGLNSLGYVTGDFSELIHITVVLIIFLVVELVIIFYFFYKQKIAY</sequence>
<protein>
    <recommendedName>
        <fullName evidence="4">Permease</fullName>
    </recommendedName>
</protein>
<feature type="transmembrane region" description="Helical" evidence="1">
    <location>
        <begin position="276"/>
        <end position="297"/>
    </location>
</feature>
<evidence type="ECO:0000313" key="2">
    <source>
        <dbReference type="EMBL" id="KEF39622.1"/>
    </source>
</evidence>
<feature type="transmembrane region" description="Helical" evidence="1">
    <location>
        <begin position="157"/>
        <end position="184"/>
    </location>
</feature>
<organism evidence="2 3">
    <name type="scientific">Schinkia azotoformans MEV2011</name>
    <dbReference type="NCBI Taxonomy" id="1348973"/>
    <lineage>
        <taxon>Bacteria</taxon>
        <taxon>Bacillati</taxon>
        <taxon>Bacillota</taxon>
        <taxon>Bacilli</taxon>
        <taxon>Bacillales</taxon>
        <taxon>Bacillaceae</taxon>
        <taxon>Calidifontibacillus/Schinkia group</taxon>
        <taxon>Schinkia</taxon>
    </lineage>
</organism>
<feature type="transmembrane region" description="Helical" evidence="1">
    <location>
        <begin position="405"/>
        <end position="428"/>
    </location>
</feature>
<feature type="transmembrane region" description="Helical" evidence="1">
    <location>
        <begin position="356"/>
        <end position="385"/>
    </location>
</feature>
<keyword evidence="1" id="KW-1133">Transmembrane helix</keyword>
<name>A0A072NQZ0_SCHAZ</name>
<keyword evidence="1" id="KW-0812">Transmembrane</keyword>
<accession>A0A072NQZ0</accession>
<feature type="transmembrane region" description="Helical" evidence="1">
    <location>
        <begin position="95"/>
        <end position="121"/>
    </location>
</feature>
<feature type="transmembrane region" description="Helical" evidence="1">
    <location>
        <begin position="475"/>
        <end position="498"/>
    </location>
</feature>
<feature type="transmembrane region" description="Helical" evidence="1">
    <location>
        <begin position="50"/>
        <end position="74"/>
    </location>
</feature>
<dbReference type="Proteomes" id="UP000027936">
    <property type="component" value="Unassembled WGS sequence"/>
</dbReference>
<dbReference type="RefSeq" id="WP_035194340.1">
    <property type="nucleotide sequence ID" value="NZ_JJRY01000003.1"/>
</dbReference>
<evidence type="ECO:0008006" key="4">
    <source>
        <dbReference type="Google" id="ProtNLM"/>
    </source>
</evidence>
<reference evidence="2 3" key="1">
    <citation type="submission" date="2014-04" db="EMBL/GenBank/DDBJ databases">
        <title>Draft genome sequence of Bacillus azotoformans MEV2011, a (co-) denitrifying strain unable to grow in the presence of oxygen.</title>
        <authorList>
            <person name="Nielsen M."/>
            <person name="Schreiber L."/>
            <person name="Finster K."/>
            <person name="Schramm A."/>
        </authorList>
    </citation>
    <scope>NUCLEOTIDE SEQUENCE [LARGE SCALE GENOMIC DNA]</scope>
    <source>
        <strain evidence="2 3">MEV2011</strain>
    </source>
</reference>
<feature type="transmembrane region" description="Helical" evidence="1">
    <location>
        <begin position="12"/>
        <end position="30"/>
    </location>
</feature>
<feature type="transmembrane region" description="Helical" evidence="1">
    <location>
        <begin position="230"/>
        <end position="255"/>
    </location>
</feature>